<name>A0AAV5U0T0_9BILA</name>
<reference evidence="2" key="1">
    <citation type="submission" date="2023-10" db="EMBL/GenBank/DDBJ databases">
        <title>Genome assembly of Pristionchus species.</title>
        <authorList>
            <person name="Yoshida K."/>
            <person name="Sommer R.J."/>
        </authorList>
    </citation>
    <scope>NUCLEOTIDE SEQUENCE</scope>
    <source>
        <strain evidence="2">RS0144</strain>
    </source>
</reference>
<dbReference type="AlphaFoldDB" id="A0AAV5U0T0"/>
<comment type="caution">
    <text evidence="2">The sequence shown here is derived from an EMBL/GenBank/DDBJ whole genome shotgun (WGS) entry which is preliminary data.</text>
</comment>
<accession>A0AAV5U0T0</accession>
<dbReference type="Proteomes" id="UP001432027">
    <property type="component" value="Unassembled WGS sequence"/>
</dbReference>
<evidence type="ECO:0000313" key="3">
    <source>
        <dbReference type="Proteomes" id="UP001432027"/>
    </source>
</evidence>
<evidence type="ECO:0000313" key="2">
    <source>
        <dbReference type="EMBL" id="GMT00126.1"/>
    </source>
</evidence>
<organism evidence="2 3">
    <name type="scientific">Pristionchus entomophagus</name>
    <dbReference type="NCBI Taxonomy" id="358040"/>
    <lineage>
        <taxon>Eukaryota</taxon>
        <taxon>Metazoa</taxon>
        <taxon>Ecdysozoa</taxon>
        <taxon>Nematoda</taxon>
        <taxon>Chromadorea</taxon>
        <taxon>Rhabditida</taxon>
        <taxon>Rhabditina</taxon>
        <taxon>Diplogasteromorpha</taxon>
        <taxon>Diplogasteroidea</taxon>
        <taxon>Neodiplogasteridae</taxon>
        <taxon>Pristionchus</taxon>
    </lineage>
</organism>
<feature type="compositionally biased region" description="Basic and acidic residues" evidence="1">
    <location>
        <begin position="33"/>
        <end position="49"/>
    </location>
</feature>
<proteinExistence type="predicted"/>
<gene>
    <name evidence="2" type="ORF">PENTCL1PPCAC_22300</name>
</gene>
<protein>
    <submittedName>
        <fullName evidence="2">Uncharacterized protein</fullName>
    </submittedName>
</protein>
<keyword evidence="3" id="KW-1185">Reference proteome</keyword>
<feature type="region of interest" description="Disordered" evidence="1">
    <location>
        <begin position="22"/>
        <end position="57"/>
    </location>
</feature>
<dbReference type="EMBL" id="BTSX01000005">
    <property type="protein sequence ID" value="GMT00126.1"/>
    <property type="molecule type" value="Genomic_DNA"/>
</dbReference>
<evidence type="ECO:0000256" key="1">
    <source>
        <dbReference type="SAM" id="MobiDB-lite"/>
    </source>
</evidence>
<feature type="non-terminal residue" evidence="2">
    <location>
        <position position="1"/>
    </location>
</feature>
<sequence length="83" mass="9330">SKIRKTIDYCLRPDFSAKPLTPSKETILVSPSKDPEQKKLKSPERKEPKLGPCTTPIQSIPRTPLVVKQPLVVKSLYDEVSTQ</sequence>